<protein>
    <submittedName>
        <fullName evidence="2">Uncharacterized protein</fullName>
    </submittedName>
</protein>
<keyword evidence="1" id="KW-1133">Transmembrane helix</keyword>
<proteinExistence type="predicted"/>
<dbReference type="EMBL" id="BGZI01000015">
    <property type="protein sequence ID" value="GBO88702.1"/>
    <property type="molecule type" value="Genomic_DNA"/>
</dbReference>
<evidence type="ECO:0000313" key="2">
    <source>
        <dbReference type="EMBL" id="GBO88702.1"/>
    </source>
</evidence>
<sequence>MQALGWGYQAAKTKVVVLEKTIDKASTSAIPLIGGLGGAATALLGLLAGFLETLSLAMITTGFYLTFVLPMIPFLIFAMQVVGWLATTIEGMFAVTFAVSLLTNSDGDGAINTGFLKALSLTAAIFLKPFFIVIGVAVANAVAGPVFAFFNTQFWRAWDVDNALSGSGSSIIFEISAQLLVYVIAVTILVRFIYSIQYIIPDSMNNWISGGIVNPFGVPDAANEVQGSVKGQVSAVTGAAIPAAAKASQAASERKGARS</sequence>
<evidence type="ECO:0000256" key="1">
    <source>
        <dbReference type="SAM" id="Phobius"/>
    </source>
</evidence>
<reference evidence="2 3" key="1">
    <citation type="journal article" date="2019" name="J. Gen. Appl. Microbiol.">
        <title>Aerobic degradation of cis-dichloroethene by the marine bacterium Marinobacter salsuginis strain 5N-3.</title>
        <authorList>
            <person name="Inoue Y."/>
            <person name="Fukunaga Y."/>
            <person name="Katsumata H."/>
            <person name="Ohji S."/>
            <person name="Hosoyama A."/>
            <person name="Mori K."/>
            <person name="Ando K."/>
        </authorList>
    </citation>
    <scope>NUCLEOTIDE SEQUENCE [LARGE SCALE GENOMIC DNA]</scope>
    <source>
        <strain evidence="2 3">NBRC 109114</strain>
    </source>
</reference>
<feature type="transmembrane region" description="Helical" evidence="1">
    <location>
        <begin position="56"/>
        <end position="78"/>
    </location>
</feature>
<feature type="transmembrane region" description="Helical" evidence="1">
    <location>
        <begin position="170"/>
        <end position="194"/>
    </location>
</feature>
<organism evidence="2 3">
    <name type="scientific">Marinobacter salsuginis</name>
    <dbReference type="NCBI Taxonomy" id="418719"/>
    <lineage>
        <taxon>Bacteria</taxon>
        <taxon>Pseudomonadati</taxon>
        <taxon>Pseudomonadota</taxon>
        <taxon>Gammaproteobacteria</taxon>
        <taxon>Pseudomonadales</taxon>
        <taxon>Marinobacteraceae</taxon>
        <taxon>Marinobacter</taxon>
    </lineage>
</organism>
<feature type="transmembrane region" description="Helical" evidence="1">
    <location>
        <begin position="125"/>
        <end position="150"/>
    </location>
</feature>
<keyword evidence="1" id="KW-0472">Membrane</keyword>
<keyword evidence="1" id="KW-0812">Transmembrane</keyword>
<accession>A0A5M3Q0U2</accession>
<gene>
    <name evidence="2" type="ORF">MSSD14B_23700</name>
</gene>
<comment type="caution">
    <text evidence="2">The sequence shown here is derived from an EMBL/GenBank/DDBJ whole genome shotgun (WGS) entry which is preliminary data.</text>
</comment>
<dbReference type="Proteomes" id="UP000387223">
    <property type="component" value="Unassembled WGS sequence"/>
</dbReference>
<name>A0A5M3Q0U2_9GAMM</name>
<dbReference type="AlphaFoldDB" id="A0A5M3Q0U2"/>
<feature type="transmembrane region" description="Helical" evidence="1">
    <location>
        <begin position="29"/>
        <end position="49"/>
    </location>
</feature>
<feature type="transmembrane region" description="Helical" evidence="1">
    <location>
        <begin position="84"/>
        <end position="104"/>
    </location>
</feature>
<evidence type="ECO:0000313" key="3">
    <source>
        <dbReference type="Proteomes" id="UP000387223"/>
    </source>
</evidence>